<comment type="caution">
    <text evidence="2">The sequence shown here is derived from an EMBL/GenBank/DDBJ whole genome shotgun (WGS) entry which is preliminary data.</text>
</comment>
<evidence type="ECO:0000313" key="3">
    <source>
        <dbReference type="Proteomes" id="UP001168540"/>
    </source>
</evidence>
<keyword evidence="1" id="KW-1133">Transmembrane helix</keyword>
<keyword evidence="1" id="KW-0472">Membrane</keyword>
<reference evidence="2" key="1">
    <citation type="submission" date="2023-06" db="EMBL/GenBank/DDBJ databases">
        <authorList>
            <person name="Zhang S."/>
        </authorList>
    </citation>
    <scope>NUCLEOTIDE SEQUENCE</scope>
    <source>
        <strain evidence="2">SG2303</strain>
    </source>
</reference>
<feature type="transmembrane region" description="Helical" evidence="1">
    <location>
        <begin position="486"/>
        <end position="509"/>
    </location>
</feature>
<dbReference type="EMBL" id="JAUEDK010000013">
    <property type="protein sequence ID" value="MDN0075070.1"/>
    <property type="molecule type" value="Genomic_DNA"/>
</dbReference>
<organism evidence="2 3">
    <name type="scientific">Crenobacter oryzisoli</name>
    <dbReference type="NCBI Taxonomy" id="3056844"/>
    <lineage>
        <taxon>Bacteria</taxon>
        <taxon>Pseudomonadati</taxon>
        <taxon>Pseudomonadota</taxon>
        <taxon>Betaproteobacteria</taxon>
        <taxon>Neisseriales</taxon>
        <taxon>Neisseriaceae</taxon>
        <taxon>Crenobacter</taxon>
    </lineage>
</organism>
<sequence>MWKQVCEGREADLIRTYNGLNNPHNAGRWPNTRDLRQRFLETILLHEPYRSAIPRGGVKIRGARFREPINLENAHVTFDLALLKSRFDSDLKLAGFETDHSLSLAGSMIAGELSLQSAHIERNFITSDAKLSSIKLLLLKIDGILLMEMASVTGDADMNAIIAKDAQVVDTQFFKDVKIQEAEIGGDFNMQRSTVIGNFDLTSSQIGDSLLLWQITLRKPATLHYVSIGGNLDLSGSAHLKNSGECKDPECLRSSLNSIDLTGAKIGQALRFGSRDRRPPHWDPGATLILRNVAARDLQIQNENPAQWNPTREPLPDYLDLSGFTYNHLSALDVDPKYTVTENQDVSWWLEHWFKHLCSKPSPVPFTLQPYEQLGAVLSNLGQKEKADDILYEGKNCELSVAPLSRNTIIWMGMQKILIGYGYRIYYAWAWIFIFITLGVMVLRLSGEGKRNGLPYGVAYTIDTLLPIVHLREAHYKIDLNGWARYYFYLHKVMGYVLASFLIAGLSGLTK</sequence>
<evidence type="ECO:0000313" key="2">
    <source>
        <dbReference type="EMBL" id="MDN0075070.1"/>
    </source>
</evidence>
<dbReference type="RefSeq" id="WP_289829663.1">
    <property type="nucleotide sequence ID" value="NZ_JAUEDK010000013.1"/>
</dbReference>
<feature type="transmembrane region" description="Helical" evidence="1">
    <location>
        <begin position="426"/>
        <end position="445"/>
    </location>
</feature>
<accession>A0ABT7XMS6</accession>
<keyword evidence="1" id="KW-0812">Transmembrane</keyword>
<gene>
    <name evidence="2" type="ORF">QU481_09205</name>
</gene>
<keyword evidence="3" id="KW-1185">Reference proteome</keyword>
<proteinExistence type="predicted"/>
<protein>
    <recommendedName>
        <fullName evidence="4">Membrane-associated oxidoreductase</fullName>
    </recommendedName>
</protein>
<evidence type="ECO:0008006" key="4">
    <source>
        <dbReference type="Google" id="ProtNLM"/>
    </source>
</evidence>
<name>A0ABT7XMS6_9NEIS</name>
<dbReference type="Proteomes" id="UP001168540">
    <property type="component" value="Unassembled WGS sequence"/>
</dbReference>
<evidence type="ECO:0000256" key="1">
    <source>
        <dbReference type="SAM" id="Phobius"/>
    </source>
</evidence>